<dbReference type="GO" id="GO:0005634">
    <property type="term" value="C:nucleus"/>
    <property type="evidence" value="ECO:0007669"/>
    <property type="project" value="UniProtKB-SubCell"/>
</dbReference>
<evidence type="ECO:0000256" key="5">
    <source>
        <dbReference type="ARBA" id="ARBA00004141"/>
    </source>
</evidence>
<dbReference type="SUPFAM" id="SSF51735">
    <property type="entry name" value="NAD(P)-binding Rossmann-fold domains"/>
    <property type="match status" value="1"/>
</dbReference>
<keyword evidence="15" id="KW-0464">Manganese</keyword>
<comment type="subcellular location">
    <subcellularLocation>
        <location evidence="5">Membrane</location>
        <topology evidence="5">Multi-pass membrane protein</topology>
    </subcellularLocation>
    <subcellularLocation>
        <location evidence="4">Nucleus</location>
    </subcellularLocation>
    <subcellularLocation>
        <location evidence="3">Plastid</location>
        <location evidence="3">Chloroplast envelope</location>
    </subcellularLocation>
</comment>
<gene>
    <name evidence="22" type="primary">ga11827</name>
    <name evidence="22" type="ORF">PR202_ga11827</name>
</gene>
<comment type="similarity">
    <text evidence="6">Belongs to the PPP phosphatase family. BSU subfamily.</text>
</comment>
<keyword evidence="23" id="KW-1185">Reference proteome</keyword>
<dbReference type="Pfam" id="PF24681">
    <property type="entry name" value="Kelch_KLHDC2_KLHL20_DRC7"/>
    <property type="match status" value="1"/>
</dbReference>
<feature type="compositionally biased region" description="Low complexity" evidence="20">
    <location>
        <begin position="1053"/>
        <end position="1063"/>
    </location>
</feature>
<keyword evidence="9" id="KW-0479">Metal-binding</keyword>
<proteinExistence type="inferred from homology"/>
<reference evidence="22" key="2">
    <citation type="submission" date="2021-12" db="EMBL/GenBank/DDBJ databases">
        <title>Resequencing data analysis of finger millet.</title>
        <authorList>
            <person name="Hatakeyama M."/>
            <person name="Aluri S."/>
            <person name="Balachadran M.T."/>
            <person name="Sivarajan S.R."/>
            <person name="Poveda L."/>
            <person name="Shimizu-Inatsugi R."/>
            <person name="Schlapbach R."/>
            <person name="Sreeman S.M."/>
            <person name="Shimizu K.K."/>
        </authorList>
    </citation>
    <scope>NUCLEOTIDE SEQUENCE</scope>
</reference>
<keyword evidence="16" id="KW-0539">Nucleus</keyword>
<feature type="region of interest" description="Disordered" evidence="20">
    <location>
        <begin position="1705"/>
        <end position="1747"/>
    </location>
</feature>
<feature type="region of interest" description="Disordered" evidence="20">
    <location>
        <begin position="495"/>
        <end position="539"/>
    </location>
</feature>
<dbReference type="PANTHER" id="PTHR46422:SF13">
    <property type="entry name" value="SERINE_THREONINE-PROTEIN PHOSPHATASE BSL2 HOMOLOG"/>
    <property type="match status" value="1"/>
</dbReference>
<dbReference type="Pfam" id="PF00149">
    <property type="entry name" value="Metallophos"/>
    <property type="match status" value="1"/>
</dbReference>
<comment type="catalytic activity">
    <reaction evidence="17">
        <text>O-phospho-L-seryl-[protein] + H2O = L-seryl-[protein] + phosphate</text>
        <dbReference type="Rhea" id="RHEA:20629"/>
        <dbReference type="Rhea" id="RHEA-COMP:9863"/>
        <dbReference type="Rhea" id="RHEA-COMP:11604"/>
        <dbReference type="ChEBI" id="CHEBI:15377"/>
        <dbReference type="ChEBI" id="CHEBI:29999"/>
        <dbReference type="ChEBI" id="CHEBI:43474"/>
        <dbReference type="ChEBI" id="CHEBI:83421"/>
        <dbReference type="EC" id="3.1.3.16"/>
    </reaction>
</comment>
<feature type="region of interest" description="Disordered" evidence="20">
    <location>
        <begin position="1048"/>
        <end position="1076"/>
    </location>
</feature>
<name>A0AAV5CA09_ELECO</name>
<evidence type="ECO:0000256" key="9">
    <source>
        <dbReference type="ARBA" id="ARBA00022723"/>
    </source>
</evidence>
<dbReference type="PANTHER" id="PTHR46422">
    <property type="entry name" value="SERINE/THREONINE-PROTEIN PHOSPHATASE BSL3"/>
    <property type="match status" value="1"/>
</dbReference>
<dbReference type="SUPFAM" id="SSF117281">
    <property type="entry name" value="Kelch motif"/>
    <property type="match status" value="1"/>
</dbReference>
<keyword evidence="11 19" id="KW-0378">Hydrolase</keyword>
<evidence type="ECO:0000256" key="15">
    <source>
        <dbReference type="ARBA" id="ARBA00023211"/>
    </source>
</evidence>
<dbReference type="InterPro" id="IPR036291">
    <property type="entry name" value="NAD(P)-bd_dom_sf"/>
</dbReference>
<keyword evidence="7" id="KW-0880">Kelch repeat</keyword>
<evidence type="ECO:0000256" key="7">
    <source>
        <dbReference type="ARBA" id="ARBA00022441"/>
    </source>
</evidence>
<dbReference type="Pfam" id="PF00999">
    <property type="entry name" value="Na_H_Exchanger"/>
    <property type="match status" value="1"/>
</dbReference>
<dbReference type="GO" id="GO:0015297">
    <property type="term" value="F:antiporter activity"/>
    <property type="evidence" value="ECO:0007669"/>
    <property type="project" value="InterPro"/>
</dbReference>
<dbReference type="InterPro" id="IPR029052">
    <property type="entry name" value="Metallo-depent_PP-like"/>
</dbReference>
<keyword evidence="10" id="KW-0677">Repeat</keyword>
<dbReference type="Gene3D" id="1.20.1530.20">
    <property type="match status" value="1"/>
</dbReference>
<evidence type="ECO:0000256" key="17">
    <source>
        <dbReference type="ARBA" id="ARBA00047761"/>
    </source>
</evidence>
<evidence type="ECO:0000256" key="18">
    <source>
        <dbReference type="ARBA" id="ARBA00048336"/>
    </source>
</evidence>
<evidence type="ECO:0000256" key="11">
    <source>
        <dbReference type="ARBA" id="ARBA00022801"/>
    </source>
</evidence>
<dbReference type="Gene3D" id="3.60.21.10">
    <property type="match status" value="1"/>
</dbReference>
<feature type="compositionally biased region" description="Polar residues" evidence="20">
    <location>
        <begin position="1734"/>
        <end position="1747"/>
    </location>
</feature>
<keyword evidence="13" id="KW-1133">Transmembrane helix</keyword>
<dbReference type="Gene3D" id="3.40.50.720">
    <property type="entry name" value="NAD(P)-binding Rossmann-like Domain"/>
    <property type="match status" value="1"/>
</dbReference>
<dbReference type="InterPro" id="IPR006153">
    <property type="entry name" value="Cation/H_exchanger_TM"/>
</dbReference>
<evidence type="ECO:0000256" key="2">
    <source>
        <dbReference type="ARBA" id="ARBA00003198"/>
    </source>
</evidence>
<evidence type="ECO:0000256" key="20">
    <source>
        <dbReference type="SAM" id="MobiDB-lite"/>
    </source>
</evidence>
<dbReference type="SMART" id="SM00156">
    <property type="entry name" value="PP2Ac"/>
    <property type="match status" value="1"/>
</dbReference>
<reference evidence="22" key="1">
    <citation type="journal article" date="2018" name="DNA Res.">
        <title>Multiple hybrid de novo genome assembly of finger millet, an orphan allotetraploid crop.</title>
        <authorList>
            <person name="Hatakeyama M."/>
            <person name="Aluri S."/>
            <person name="Balachadran M.T."/>
            <person name="Sivarajan S.R."/>
            <person name="Patrignani A."/>
            <person name="Gruter S."/>
            <person name="Poveda L."/>
            <person name="Shimizu-Inatsugi R."/>
            <person name="Baeten J."/>
            <person name="Francoijs K.J."/>
            <person name="Nataraja K.N."/>
            <person name="Reddy Y.A.N."/>
            <person name="Phadnis S."/>
            <person name="Ravikumar R.L."/>
            <person name="Schlapbach R."/>
            <person name="Sreeman S.M."/>
            <person name="Shimizu K.K."/>
        </authorList>
    </citation>
    <scope>NUCLEOTIDE SEQUENCE</scope>
</reference>
<sequence>MDVDARMATESDSDSDAAAARGGSGSGSETPSASPSTPGTPTAAGASPGAAGPRPAPGYTVVNAAMDKKEDGPGCRCGHTLTAVPAVGEEGSPGYVGPRLILFGGATALEGNSATPPSSAGSAGIRLAGATADVHCYDVLSNKWSRLTPLGEPPSPRAAHVATAVGTMVVIQGGIGPTGLSAEDLHVLDLTQQRPRWHRVVVQGPGPGPRYGHVMALVGQRFLLTIGGNDGKRPLADVWALDTAAKPYEWRKLEPEGDGPPPCMYATASARSDGLLLLCGGRDANSVVFVNARLHVSGGALGGGRMVEDSSSVAVLDTAAGVWCDTKSVVTTPRTGRYSADAAGGDASVELTRRCRHAAAAVGDLIFVYGGLRGGVLLDDLLVAEDLAASETTSAANHAAAVAAATNAQRESVRYAYNDEQSGQTAAETTSDGSVVLGTPVAPPVNGDMYTDISPENAIIQGQRRLSKGVDYLVEASAAEAEAISATLAAVKARQVNGEMEHSPDREHSPDATPSGKQNSSLIKPDSALSNNSTPPPGVRLHHRAVVVAAETGGALGGMVRQLSIDQFENEGRRVIYGTPENATAARKLLDRQMSINSVPKKVIASLLKPRGWKPPVRRQFFLDCNEIADLCDSAERIFSSEPSVLQLKAPIKIFGDLHGQFGDLMRLFDEYGAPSTAGHCVSVLILHLMLNYIDYLFLGDYVDRGQHSLETITLLLALKVEYPHNVHLIRGNHEAADINALFGFRIECIERMGERDGIWTWHRVNRLFNWLPLAALIEKKIICMHGGIGRSINHVEQIESLQRPITMEAGSVVLMDLLWSDPTENDSVEGLRPNARGPGLVTFGPDRVMEFCQNNDLQLIVRAHECVMDGFERFAQGCSASLLDMRTGTANNAGAILVLGRDLVVVPKLIHPLPPAITSPETSPEHIEDTWMQMERGNIGVNLSDDVVSVRRQAEGETARGGRSPARRSARLNILSSGPRPHRTAHFPWRTLAHRIKLHERARAHDTAAFHRPPVLVRIRRASPLGSLPPRCSPLALAPWRLPRRRLRQQRRTTSSCRQATTGANRRGSGGGSSSSVSACCVLRPSCRCGAWFRRPPAPARRGRFRAPRAGMDMDLASGAVEVINDLGFDTLTFLGVTVLVVPAFRVIKASPILGFFGAGVVLNQFGLIRNITDVKLLSEWGILFLLFEMGLELSLSRLKALARYAFGMGLPQVNIRSVDEAIVIGAALSLSSSAFVLQLLAEKGELPTRFGSATLGILLLQDIAVVPLLVILPVLESQVRKRILWSKVCGPILLAESLKALGGLGILSLGGKYLIRRIFEFVAESRSSEAFVALCLLTVAGTSLLTQKLGFSDTLGAFLAGAILAETNFRTQIEADIRPFRGLLLGLFFVTTGTSIDMQLLIREWPNVLSLLGGLIAIKTLIITAIGPRVGLTLQESVRIGLLLSQGGEFGFVVFSLANRLGVLPLELNKLLIIVVVLSMALTPLLNEVGRRAAGIIDERSGGKKEKPAETVNYGATEPIVILGFGEMGQILAKFLSAPLSFGLDQDVEGWPYVAFDLNPAVVKVGEFITIVLQSASISFPKAVMVMYTGKEKTIEAVPIYARAQDLSHLLELKKAGATDVVLENAETSLQLGSILLKGLGVMSDDVSFFSKLVRVSDFESNGKGSRTIAQKQSLSLSKRPEVIVVKKKPAGNLIPDTMEVENDKSGYDLEDIESGDGVKYCPLETSDDNGGASSTSKEMVDQSA</sequence>
<dbReference type="InterPro" id="IPR038770">
    <property type="entry name" value="Na+/solute_symporter_sf"/>
</dbReference>
<dbReference type="CDD" id="cd07419">
    <property type="entry name" value="MPP_Bsu1_C"/>
    <property type="match status" value="1"/>
</dbReference>
<evidence type="ECO:0000256" key="4">
    <source>
        <dbReference type="ARBA" id="ARBA00004123"/>
    </source>
</evidence>
<evidence type="ECO:0000256" key="12">
    <source>
        <dbReference type="ARBA" id="ARBA00022912"/>
    </source>
</evidence>
<dbReference type="GO" id="GO:0005886">
    <property type="term" value="C:plasma membrane"/>
    <property type="evidence" value="ECO:0007669"/>
    <property type="project" value="UniProtKB-ARBA"/>
</dbReference>
<feature type="compositionally biased region" description="Basic and acidic residues" evidence="20">
    <location>
        <begin position="499"/>
        <end position="510"/>
    </location>
</feature>
<dbReference type="InterPro" id="IPR004843">
    <property type="entry name" value="Calcineurin-like_PHP"/>
</dbReference>
<accession>A0AAV5CA09</accession>
<dbReference type="GO" id="GO:0009941">
    <property type="term" value="C:chloroplast envelope"/>
    <property type="evidence" value="ECO:0007669"/>
    <property type="project" value="UniProtKB-SubCell"/>
</dbReference>
<dbReference type="FunFam" id="1.20.1530.20:FF:000011">
    <property type="entry name" value="K(+) efflux antiporter 3, chloroplastic"/>
    <property type="match status" value="1"/>
</dbReference>
<keyword evidence="14" id="KW-0472">Membrane</keyword>
<evidence type="ECO:0000313" key="22">
    <source>
        <dbReference type="EMBL" id="GJM95122.1"/>
    </source>
</evidence>
<evidence type="ECO:0000256" key="13">
    <source>
        <dbReference type="ARBA" id="ARBA00022989"/>
    </source>
</evidence>
<evidence type="ECO:0000256" key="8">
    <source>
        <dbReference type="ARBA" id="ARBA00022692"/>
    </source>
</evidence>
<evidence type="ECO:0000256" key="3">
    <source>
        <dbReference type="ARBA" id="ARBA00004119"/>
    </source>
</evidence>
<evidence type="ECO:0000256" key="16">
    <source>
        <dbReference type="ARBA" id="ARBA00023242"/>
    </source>
</evidence>
<dbReference type="PROSITE" id="PS00125">
    <property type="entry name" value="SER_THR_PHOSPHATASE"/>
    <property type="match status" value="1"/>
</dbReference>
<evidence type="ECO:0000313" key="23">
    <source>
        <dbReference type="Proteomes" id="UP001054889"/>
    </source>
</evidence>
<evidence type="ECO:0000256" key="14">
    <source>
        <dbReference type="ARBA" id="ARBA00023136"/>
    </source>
</evidence>
<evidence type="ECO:0000259" key="21">
    <source>
        <dbReference type="PROSITE" id="PS00125"/>
    </source>
</evidence>
<evidence type="ECO:0000256" key="6">
    <source>
        <dbReference type="ARBA" id="ARBA00005671"/>
    </source>
</evidence>
<comment type="function">
    <text evidence="2">May function as sodium-coupled metabolite transporter across the chloroplast envelope.</text>
</comment>
<dbReference type="PRINTS" id="PR00114">
    <property type="entry name" value="STPHPHTASE"/>
</dbReference>
<dbReference type="Gene3D" id="2.120.10.80">
    <property type="entry name" value="Kelch-type beta propeller"/>
    <property type="match status" value="2"/>
</dbReference>
<comment type="cofactor">
    <cofactor evidence="1">
        <name>Mn(2+)</name>
        <dbReference type="ChEBI" id="CHEBI:29035"/>
    </cofactor>
</comment>
<keyword evidence="8" id="KW-0812">Transmembrane</keyword>
<keyword evidence="12" id="KW-0904">Protein phosphatase</keyword>
<comment type="catalytic activity">
    <reaction evidence="18 19">
        <text>O-phospho-L-threonyl-[protein] + H2O = L-threonyl-[protein] + phosphate</text>
        <dbReference type="Rhea" id="RHEA:47004"/>
        <dbReference type="Rhea" id="RHEA-COMP:11060"/>
        <dbReference type="Rhea" id="RHEA-COMP:11605"/>
        <dbReference type="ChEBI" id="CHEBI:15377"/>
        <dbReference type="ChEBI" id="CHEBI:30013"/>
        <dbReference type="ChEBI" id="CHEBI:43474"/>
        <dbReference type="ChEBI" id="CHEBI:61977"/>
        <dbReference type="EC" id="3.1.3.16"/>
    </reaction>
</comment>
<feature type="domain" description="Serine/threonine specific protein phosphatases" evidence="21">
    <location>
        <begin position="730"/>
        <end position="735"/>
    </location>
</feature>
<dbReference type="SUPFAM" id="SSF56300">
    <property type="entry name" value="Metallo-dependent phosphatases"/>
    <property type="match status" value="1"/>
</dbReference>
<feature type="compositionally biased region" description="Polar residues" evidence="20">
    <location>
        <begin position="515"/>
        <end position="533"/>
    </location>
</feature>
<protein>
    <recommendedName>
        <fullName evidence="19">Serine/threonine-protein phosphatase</fullName>
        <ecNumber evidence="19">3.1.3.16</ecNumber>
    </recommendedName>
</protein>
<dbReference type="Proteomes" id="UP001054889">
    <property type="component" value="Unassembled WGS sequence"/>
</dbReference>
<feature type="compositionally biased region" description="Low complexity" evidence="20">
    <location>
        <begin position="16"/>
        <end position="53"/>
    </location>
</feature>
<dbReference type="EMBL" id="BQKI01000005">
    <property type="protein sequence ID" value="GJM95122.1"/>
    <property type="molecule type" value="Genomic_DNA"/>
</dbReference>
<dbReference type="FunFam" id="2.120.10.80:FF:000042">
    <property type="entry name" value="Serine/threonine-protein phosphatase"/>
    <property type="match status" value="1"/>
</dbReference>
<dbReference type="InterPro" id="IPR006186">
    <property type="entry name" value="Ser/Thr-sp_prot-phosphatase"/>
</dbReference>
<dbReference type="InterPro" id="IPR041758">
    <property type="entry name" value="MPP_BSL_C"/>
</dbReference>
<organism evidence="22 23">
    <name type="scientific">Eleusine coracana subsp. coracana</name>
    <dbReference type="NCBI Taxonomy" id="191504"/>
    <lineage>
        <taxon>Eukaryota</taxon>
        <taxon>Viridiplantae</taxon>
        <taxon>Streptophyta</taxon>
        <taxon>Embryophyta</taxon>
        <taxon>Tracheophyta</taxon>
        <taxon>Spermatophyta</taxon>
        <taxon>Magnoliopsida</taxon>
        <taxon>Liliopsida</taxon>
        <taxon>Poales</taxon>
        <taxon>Poaceae</taxon>
        <taxon>PACMAD clade</taxon>
        <taxon>Chloridoideae</taxon>
        <taxon>Cynodonteae</taxon>
        <taxon>Eleusininae</taxon>
        <taxon>Eleusine</taxon>
    </lineage>
</organism>
<evidence type="ECO:0000256" key="1">
    <source>
        <dbReference type="ARBA" id="ARBA00001936"/>
    </source>
</evidence>
<dbReference type="GO" id="GO:1902600">
    <property type="term" value="P:proton transmembrane transport"/>
    <property type="evidence" value="ECO:0007669"/>
    <property type="project" value="InterPro"/>
</dbReference>
<dbReference type="EC" id="3.1.3.16" evidence="19"/>
<dbReference type="GO" id="GO:0046872">
    <property type="term" value="F:metal ion binding"/>
    <property type="evidence" value="ECO:0007669"/>
    <property type="project" value="UniProtKB-KW"/>
</dbReference>
<evidence type="ECO:0000256" key="19">
    <source>
        <dbReference type="RuleBase" id="RU004273"/>
    </source>
</evidence>
<feature type="region of interest" description="Disordered" evidence="20">
    <location>
        <begin position="954"/>
        <end position="980"/>
    </location>
</feature>
<dbReference type="FunFam" id="3.60.21.10:FF:000008">
    <property type="entry name" value="Serine/threonine-protein phosphatase"/>
    <property type="match status" value="1"/>
</dbReference>
<dbReference type="InterPro" id="IPR015915">
    <property type="entry name" value="Kelch-typ_b-propeller"/>
</dbReference>
<comment type="caution">
    <text evidence="22">The sequence shown here is derived from an EMBL/GenBank/DDBJ whole genome shotgun (WGS) entry which is preliminary data.</text>
</comment>
<evidence type="ECO:0000256" key="10">
    <source>
        <dbReference type="ARBA" id="ARBA00022737"/>
    </source>
</evidence>
<dbReference type="GO" id="GO:0004722">
    <property type="term" value="F:protein serine/threonine phosphatase activity"/>
    <property type="evidence" value="ECO:0007669"/>
    <property type="project" value="UniProtKB-EC"/>
</dbReference>
<feature type="region of interest" description="Disordered" evidence="20">
    <location>
        <begin position="1"/>
        <end position="60"/>
    </location>
</feature>